<evidence type="ECO:0000256" key="2">
    <source>
        <dbReference type="ARBA" id="ARBA00022448"/>
    </source>
</evidence>
<dbReference type="InterPro" id="IPR036942">
    <property type="entry name" value="Beta-barrel_TonB_sf"/>
</dbReference>
<keyword evidence="11" id="KW-1185">Reference proteome</keyword>
<dbReference type="InterPro" id="IPR039426">
    <property type="entry name" value="TonB-dep_rcpt-like"/>
</dbReference>
<dbReference type="SUPFAM" id="SSF56935">
    <property type="entry name" value="Porins"/>
    <property type="match status" value="1"/>
</dbReference>
<dbReference type="SUPFAM" id="SSF49452">
    <property type="entry name" value="Starch-binding domain-like"/>
    <property type="match status" value="1"/>
</dbReference>
<feature type="domain" description="TonB-dependent transporter Oar-like beta-barrel" evidence="9">
    <location>
        <begin position="554"/>
        <end position="749"/>
    </location>
</feature>
<feature type="domain" description="TonB-dependent transporter Oar-like beta-barrel" evidence="9">
    <location>
        <begin position="304"/>
        <end position="552"/>
    </location>
</feature>
<keyword evidence="2" id="KW-0813">Transport</keyword>
<protein>
    <submittedName>
        <fullName evidence="10">TonB-dependent receptor</fullName>
    </submittedName>
</protein>
<dbReference type="Gene3D" id="2.40.170.20">
    <property type="entry name" value="TonB-dependent receptor, beta-barrel domain"/>
    <property type="match status" value="1"/>
</dbReference>
<evidence type="ECO:0000313" key="10">
    <source>
        <dbReference type="EMBL" id="QEE27256.1"/>
    </source>
</evidence>
<evidence type="ECO:0000256" key="1">
    <source>
        <dbReference type="ARBA" id="ARBA00004571"/>
    </source>
</evidence>
<reference evidence="10 11" key="1">
    <citation type="submission" date="2019-08" db="EMBL/GenBank/DDBJ databases">
        <title>Complete genome sequence of Terriglobus albidus strain ORNL.</title>
        <authorList>
            <person name="Podar M."/>
        </authorList>
    </citation>
    <scope>NUCLEOTIDE SEQUENCE [LARGE SCALE GENOMIC DNA]</scope>
    <source>
        <strain evidence="10 11">ORNL</strain>
    </source>
</reference>
<accession>A0A5B9EAZ6</accession>
<dbReference type="Pfam" id="PF25183">
    <property type="entry name" value="OMP_b-brl_4"/>
    <property type="match status" value="2"/>
</dbReference>
<evidence type="ECO:0000256" key="7">
    <source>
        <dbReference type="ARBA" id="ARBA00023237"/>
    </source>
</evidence>
<keyword evidence="10" id="KW-0675">Receptor</keyword>
<evidence type="ECO:0000256" key="5">
    <source>
        <dbReference type="ARBA" id="ARBA00022729"/>
    </source>
</evidence>
<sequence>MSLRSSIRRGPRVTMRWIVGVLSVLLLAPYTRGQQYCPQGYRIEGTVTDPSGAFVSGASVHAGESQNTVTDGRGQFVLPCVSTKAISVEANGFATLTARPNGRRGETAHLNLRLAVAQVQTDVTVDSETTGVDSGSGPGSTVLGAQDVSRLPDDPDDLRQQLQILAAGSGGDPNSATVVVDGFQNTSALPPKSSIASIRINPDVFSPEYQKPQWNGGRIEITTKTGTDSFHGALFLTDSDSSFNANNPFSVAPTPAGKRRYGVELSGPAVPRKLDFALALEKRDIDEFSVVNATSLNSQGDTIRIRESIPTPQRLWVASARTDWQVNAKDLAALSYSANVNHQSNEGVGGLVLADAGYDGVVSEYDLRFRNALTISPSFLHETRVGFSWKRTQQTPISRAPALQVAGYFTGGGATSQNLNNRERDLEVDDEVLLTCGPHEIKFGMQALGLFVRNYNPDTFNGAYVFGGGSGLELDASGQPTGQTIYVAPLEQYRRALLNLPGGNPTTYQITTGIPLVPFTQWHVGFYVQDNVKLTPHLKIGTGIRYQLRTNPSGYAAVEPRIGLSWAPDNKETWVIHLRAGLFTEPVDLTPITAVERLNGIRQQQVTVYSPSYTDPLLPISGSIQTGTVYQFARSYGQAQNLQLSAVAEHDFPRKWHVMASYSFGGNWQETRAININAPMVGTSSGTAPDPLAALQAQRPIVAGENIIQYQQSGHSLGDVYKVSIDQHGYKRFGVRLQYWYLRFRENPLSPQSTYSSQGDSARPDWMRHGGIAFLGNGKLPQNIDLAVQLSVMAGRPFNITTGTDANGDGNFNDRPAYTTASGPNAYQTRYGLLTSNAVNGDVPYNAGTMPGVLYLNTNLSRVFTLNPHNKEHPHILTFNVRAENLLNHTNVSAVNTVLSSPAVGQPVAAEAARRVELGTRFTF</sequence>
<evidence type="ECO:0000256" key="4">
    <source>
        <dbReference type="ARBA" id="ARBA00022692"/>
    </source>
</evidence>
<dbReference type="GO" id="GO:0030246">
    <property type="term" value="F:carbohydrate binding"/>
    <property type="evidence" value="ECO:0007669"/>
    <property type="project" value="InterPro"/>
</dbReference>
<dbReference type="KEGG" id="talb:FTW19_04065"/>
<evidence type="ECO:0000256" key="8">
    <source>
        <dbReference type="SAM" id="MobiDB-lite"/>
    </source>
</evidence>
<dbReference type="Pfam" id="PF13620">
    <property type="entry name" value="CarboxypepD_reg"/>
    <property type="match status" value="1"/>
</dbReference>
<dbReference type="AlphaFoldDB" id="A0A5B9EAZ6"/>
<dbReference type="Gene3D" id="2.60.40.1120">
    <property type="entry name" value="Carboxypeptidase-like, regulatory domain"/>
    <property type="match status" value="1"/>
</dbReference>
<dbReference type="InterPro" id="IPR057601">
    <property type="entry name" value="Oar-like_b-barrel"/>
</dbReference>
<gene>
    <name evidence="10" type="ORF">FTW19_04065</name>
</gene>
<organism evidence="10 11">
    <name type="scientific">Terriglobus albidus</name>
    <dbReference type="NCBI Taxonomy" id="1592106"/>
    <lineage>
        <taxon>Bacteria</taxon>
        <taxon>Pseudomonadati</taxon>
        <taxon>Acidobacteriota</taxon>
        <taxon>Terriglobia</taxon>
        <taxon>Terriglobales</taxon>
        <taxon>Acidobacteriaceae</taxon>
        <taxon>Terriglobus</taxon>
    </lineage>
</organism>
<dbReference type="GO" id="GO:0015344">
    <property type="term" value="F:siderophore uptake transmembrane transporter activity"/>
    <property type="evidence" value="ECO:0007669"/>
    <property type="project" value="TreeGrafter"/>
</dbReference>
<dbReference type="InterPro" id="IPR013784">
    <property type="entry name" value="Carb-bd-like_fold"/>
</dbReference>
<keyword evidence="3" id="KW-1134">Transmembrane beta strand</keyword>
<evidence type="ECO:0000256" key="3">
    <source>
        <dbReference type="ARBA" id="ARBA00022452"/>
    </source>
</evidence>
<evidence type="ECO:0000256" key="6">
    <source>
        <dbReference type="ARBA" id="ARBA00023136"/>
    </source>
</evidence>
<keyword evidence="5" id="KW-0732">Signal</keyword>
<dbReference type="OrthoDB" id="99280at2"/>
<dbReference type="GO" id="GO:0044718">
    <property type="term" value="P:siderophore transmembrane transport"/>
    <property type="evidence" value="ECO:0007669"/>
    <property type="project" value="TreeGrafter"/>
</dbReference>
<comment type="subcellular location">
    <subcellularLocation>
        <location evidence="1">Cell outer membrane</location>
        <topology evidence="1">Multi-pass membrane protein</topology>
    </subcellularLocation>
</comment>
<evidence type="ECO:0000259" key="9">
    <source>
        <dbReference type="Pfam" id="PF25183"/>
    </source>
</evidence>
<keyword evidence="7" id="KW-0998">Cell outer membrane</keyword>
<proteinExistence type="predicted"/>
<keyword evidence="6" id="KW-0472">Membrane</keyword>
<keyword evidence="4" id="KW-0812">Transmembrane</keyword>
<evidence type="ECO:0000313" key="11">
    <source>
        <dbReference type="Proteomes" id="UP000321820"/>
    </source>
</evidence>
<dbReference type="PANTHER" id="PTHR30069">
    <property type="entry name" value="TONB-DEPENDENT OUTER MEMBRANE RECEPTOR"/>
    <property type="match status" value="1"/>
</dbReference>
<dbReference type="Proteomes" id="UP000321820">
    <property type="component" value="Chromosome"/>
</dbReference>
<dbReference type="PANTHER" id="PTHR30069:SF29">
    <property type="entry name" value="HEMOGLOBIN AND HEMOGLOBIN-HAPTOGLOBIN-BINDING PROTEIN 1-RELATED"/>
    <property type="match status" value="1"/>
</dbReference>
<name>A0A5B9EAZ6_9BACT</name>
<feature type="region of interest" description="Disordered" evidence="8">
    <location>
        <begin position="127"/>
        <end position="153"/>
    </location>
</feature>
<dbReference type="EMBL" id="CP042806">
    <property type="protein sequence ID" value="QEE27256.1"/>
    <property type="molecule type" value="Genomic_DNA"/>
</dbReference>
<dbReference type="GO" id="GO:0009279">
    <property type="term" value="C:cell outer membrane"/>
    <property type="evidence" value="ECO:0007669"/>
    <property type="project" value="UniProtKB-SubCell"/>
</dbReference>